<evidence type="ECO:0000313" key="3">
    <source>
        <dbReference type="Proteomes" id="UP000191408"/>
    </source>
</evidence>
<keyword evidence="3" id="KW-1185">Reference proteome</keyword>
<comment type="caution">
    <text evidence="2">The sequence shown here is derived from an EMBL/GenBank/DDBJ whole genome shotgun (WGS) entry which is preliminary data.</text>
</comment>
<protein>
    <submittedName>
        <fullName evidence="2">Uncharacterized protein</fullName>
    </submittedName>
</protein>
<dbReference type="Pfam" id="PF21087">
    <property type="entry name" value="Glyco_hydro_134"/>
    <property type="match status" value="1"/>
</dbReference>
<sequence length="251" mass="28020">MELYSGSSISSFASIKPPDLSAFLDTAFKRSVSHSLSHSLHLTFFTSLIYITIFRFKMKFSLACVAAFFAATVLATPIPDDALAKREDRGHYTVSGLGWHKKAILDAGGNSLDLAIAMLEIEDMNTGHYPYGDGKTYDAANFGLFKQNWGLLRVCASRYGFVGKSESQWNDGAILNSNVYADVASRWDCQNYYGYDKWFAGHRNGASGLANPYTQDIQNYKSAVQWIQKQIDSNQSYKTDDTRFWVSVVAI</sequence>
<keyword evidence="1" id="KW-1133">Transmembrane helix</keyword>
<evidence type="ECO:0000256" key="1">
    <source>
        <dbReference type="SAM" id="Phobius"/>
    </source>
</evidence>
<organism evidence="2 3">
    <name type="scientific">Penicillium polonicum</name>
    <dbReference type="NCBI Taxonomy" id="60169"/>
    <lineage>
        <taxon>Eukaryota</taxon>
        <taxon>Fungi</taxon>
        <taxon>Dikarya</taxon>
        <taxon>Ascomycota</taxon>
        <taxon>Pezizomycotina</taxon>
        <taxon>Eurotiomycetes</taxon>
        <taxon>Eurotiomycetidae</taxon>
        <taxon>Eurotiales</taxon>
        <taxon>Aspergillaceae</taxon>
        <taxon>Penicillium</taxon>
    </lineage>
</organism>
<dbReference type="EMBL" id="MDYM01000008">
    <property type="protein sequence ID" value="OQD64026.1"/>
    <property type="molecule type" value="Genomic_DNA"/>
</dbReference>
<feature type="transmembrane region" description="Helical" evidence="1">
    <location>
        <begin position="36"/>
        <end position="53"/>
    </location>
</feature>
<dbReference type="OrthoDB" id="2888121at2759"/>
<dbReference type="STRING" id="60169.A0A1V6NHV3"/>
<reference evidence="3" key="1">
    <citation type="journal article" date="2017" name="Nat. Microbiol.">
        <title>Global analysis of biosynthetic gene clusters reveals vast potential of secondary metabolite production in Penicillium species.</title>
        <authorList>
            <person name="Nielsen J.C."/>
            <person name="Grijseels S."/>
            <person name="Prigent S."/>
            <person name="Ji B."/>
            <person name="Dainat J."/>
            <person name="Nielsen K.F."/>
            <person name="Frisvad J.C."/>
            <person name="Workman M."/>
            <person name="Nielsen J."/>
        </authorList>
    </citation>
    <scope>NUCLEOTIDE SEQUENCE [LARGE SCALE GENOMIC DNA]</scope>
    <source>
        <strain evidence="3">IBT 4502</strain>
    </source>
</reference>
<dbReference type="InterPro" id="IPR049168">
    <property type="entry name" value="Glyco_hydro_134"/>
</dbReference>
<keyword evidence="1" id="KW-0812">Transmembrane</keyword>
<dbReference type="AlphaFoldDB" id="A0A1V6NHV3"/>
<gene>
    <name evidence="2" type="ORF">PENPOL_c008G09485</name>
</gene>
<name>A0A1V6NHV3_PENPO</name>
<evidence type="ECO:0000313" key="2">
    <source>
        <dbReference type="EMBL" id="OQD64026.1"/>
    </source>
</evidence>
<dbReference type="Proteomes" id="UP000191408">
    <property type="component" value="Unassembled WGS sequence"/>
</dbReference>
<feature type="transmembrane region" description="Helical" evidence="1">
    <location>
        <begin position="60"/>
        <end position="78"/>
    </location>
</feature>
<accession>A0A1V6NHV3</accession>
<keyword evidence="1" id="KW-0472">Membrane</keyword>
<proteinExistence type="predicted"/>